<comment type="caution">
    <text evidence="9">Lacks conserved residue(s) required for the propagation of feature annotation.</text>
</comment>
<evidence type="ECO:0000259" key="11">
    <source>
        <dbReference type="PROSITE" id="PS51446"/>
    </source>
</evidence>
<proteinExistence type="inferred from homology"/>
<evidence type="ECO:0000256" key="1">
    <source>
        <dbReference type="ARBA" id="ARBA00004613"/>
    </source>
</evidence>
<dbReference type="Pfam" id="PF05375">
    <property type="entry name" value="Pacifastin_I"/>
    <property type="match status" value="9"/>
</dbReference>
<feature type="domain" description="Pacifastin" evidence="11">
    <location>
        <begin position="54"/>
        <end position="87"/>
    </location>
</feature>
<feature type="domain" description="BPTI/Kunitz inhibitor" evidence="10">
    <location>
        <begin position="406"/>
        <end position="459"/>
    </location>
</feature>
<keyword evidence="7" id="KW-0325">Glycoprotein</keyword>
<evidence type="ECO:0000256" key="5">
    <source>
        <dbReference type="ARBA" id="ARBA00022900"/>
    </source>
</evidence>
<feature type="non-terminal residue" evidence="12">
    <location>
        <position position="1"/>
    </location>
</feature>
<dbReference type="SMART" id="SM00215">
    <property type="entry name" value="VWC_out"/>
    <property type="match status" value="4"/>
</dbReference>
<evidence type="ECO:0000256" key="2">
    <source>
        <dbReference type="ARBA" id="ARBA00022525"/>
    </source>
</evidence>
<dbReference type="SUPFAM" id="SSF57362">
    <property type="entry name" value="BPTI-like"/>
    <property type="match status" value="2"/>
</dbReference>
<comment type="similarity">
    <text evidence="8 9">Belongs to the protease inhibitor I19 family.</text>
</comment>
<feature type="disulfide bond" evidence="9">
    <location>
        <begin position="233"/>
        <end position="248"/>
    </location>
</feature>
<dbReference type="SUPFAM" id="SSF57283">
    <property type="entry name" value="PMP inhibitors"/>
    <property type="match status" value="7"/>
</dbReference>
<dbReference type="AlphaFoldDB" id="A0AAV2RGK0"/>
<feature type="domain" description="BPTI/Kunitz inhibitor" evidence="10">
    <location>
        <begin position="478"/>
        <end position="528"/>
    </location>
</feature>
<feature type="disulfide bond" evidence="9">
    <location>
        <begin position="327"/>
        <end position="342"/>
    </location>
</feature>
<dbReference type="Proteomes" id="UP001497623">
    <property type="component" value="Unassembled WGS sequence"/>
</dbReference>
<comment type="subcellular location">
    <subcellularLocation>
        <location evidence="1">Secreted</location>
    </subcellularLocation>
</comment>
<keyword evidence="5 9" id="KW-0722">Serine protease inhibitor</keyword>
<keyword evidence="6 9" id="KW-1015">Disulfide bond</keyword>
<feature type="domain" description="Pacifastin" evidence="11">
    <location>
        <begin position="142"/>
        <end position="175"/>
    </location>
</feature>
<dbReference type="InterPro" id="IPR002223">
    <property type="entry name" value="Kunitz_BPTI"/>
</dbReference>
<evidence type="ECO:0000256" key="9">
    <source>
        <dbReference type="PROSITE-ProRule" id="PRU00776"/>
    </source>
</evidence>
<feature type="disulfide bond" evidence="9">
    <location>
        <begin position="57"/>
        <end position="72"/>
    </location>
</feature>
<dbReference type="GO" id="GO:0005576">
    <property type="term" value="C:extracellular region"/>
    <property type="evidence" value="ECO:0007669"/>
    <property type="project" value="UniProtKB-SubCell"/>
</dbReference>
<feature type="domain" description="Pacifastin" evidence="11">
    <location>
        <begin position="230"/>
        <end position="263"/>
    </location>
</feature>
<feature type="domain" description="Pacifastin" evidence="11">
    <location>
        <begin position="273"/>
        <end position="306"/>
    </location>
</feature>
<feature type="disulfide bond" evidence="9">
    <location>
        <begin position="276"/>
        <end position="291"/>
    </location>
</feature>
<feature type="domain" description="Pacifastin" evidence="11">
    <location>
        <begin position="95"/>
        <end position="128"/>
    </location>
</feature>
<feature type="disulfide bond" evidence="9">
    <location>
        <begin position="145"/>
        <end position="160"/>
    </location>
</feature>
<dbReference type="InterPro" id="IPR008037">
    <property type="entry name" value="Pacifastin_dom"/>
</dbReference>
<dbReference type="InterPro" id="IPR001007">
    <property type="entry name" value="VWF_dom"/>
</dbReference>
<sequence>SGQDRSESPVCDGESSWKIKCNWCNCTDGQAVCQRRVCGFRPFIPRDPLESNIEEECTEGSNWRRNCNWCRCVNGKQVCTRRACASEIHGQFDDKPECVGEARWKENCNWCSCQDSKALCTLKACLPARSSPTAIGVITDDEPECSEGSKWMKSCNNCQCRNGKASCSKKACPPPQVLAASDQPECEGNSQWRKDCNLCKCLEGRAVCTLRACAPGRPSTGFSIGGTDADVECDEGARWRKDCNWCSCLRGRGACTKMGCLAMPGNEPAWKSAPDCEGTSRFKKDCNWCSCQNGFAVCTQMACLPTDYRKWTFGHVRSPSSTSNAECLDGSTWKNECNSCSCMNGHAACTMMACIPNFKPIANEEECSPGAFWKKDCNSCRCVNGKGVCTRRACISVPRSPANAICSLPASAPGAKVCAGFMRKWTYNSEAGECQQIVYGGCGGTENLFNTIEECQNACKSPQGVSQFRSSGKIREICKLPIEAGPCFASKAKFAFNHTSNRCERFFYGGCQGNANKFNSAQECSDECGGEPPVFGNDHQILLPQI</sequence>
<feature type="disulfide bond" evidence="9">
    <location>
        <begin position="186"/>
        <end position="201"/>
    </location>
</feature>
<keyword evidence="13" id="KW-1185">Reference proteome</keyword>
<feature type="domain" description="Pacifastin" evidence="11">
    <location>
        <begin position="364"/>
        <end position="397"/>
    </location>
</feature>
<evidence type="ECO:0000256" key="7">
    <source>
        <dbReference type="ARBA" id="ARBA00023180"/>
    </source>
</evidence>
<dbReference type="InterPro" id="IPR029856">
    <property type="entry name" value="AMBP"/>
</dbReference>
<dbReference type="PROSITE" id="PS50279">
    <property type="entry name" value="BPTI_KUNITZ_2"/>
    <property type="match status" value="2"/>
</dbReference>
<reference evidence="12 13" key="1">
    <citation type="submission" date="2024-05" db="EMBL/GenBank/DDBJ databases">
        <authorList>
            <person name="Wallberg A."/>
        </authorList>
    </citation>
    <scope>NUCLEOTIDE SEQUENCE [LARGE SCALE GENOMIC DNA]</scope>
</reference>
<dbReference type="FunFam" id="4.10.410.10:FF:000020">
    <property type="entry name" value="Collagen, type VI, alpha 3"/>
    <property type="match status" value="2"/>
</dbReference>
<keyword evidence="2" id="KW-0964">Secreted</keyword>
<feature type="domain" description="Pacifastin" evidence="11">
    <location>
        <begin position="183"/>
        <end position="216"/>
    </location>
</feature>
<keyword evidence="4" id="KW-0677">Repeat</keyword>
<comment type="caution">
    <text evidence="12">The sequence shown here is derived from an EMBL/GenBank/DDBJ whole genome shotgun (WGS) entry which is preliminary data.</text>
</comment>
<feature type="site" description="Reactive bond" evidence="9">
    <location>
        <begin position="122"/>
        <end position="123"/>
    </location>
</feature>
<accession>A0AAV2RGK0</accession>
<name>A0AAV2RGK0_MEGNR</name>
<organism evidence="12 13">
    <name type="scientific">Meganyctiphanes norvegica</name>
    <name type="common">Northern krill</name>
    <name type="synonym">Thysanopoda norvegica</name>
    <dbReference type="NCBI Taxonomy" id="48144"/>
    <lineage>
        <taxon>Eukaryota</taxon>
        <taxon>Metazoa</taxon>
        <taxon>Ecdysozoa</taxon>
        <taxon>Arthropoda</taxon>
        <taxon>Crustacea</taxon>
        <taxon>Multicrustacea</taxon>
        <taxon>Malacostraca</taxon>
        <taxon>Eumalacostraca</taxon>
        <taxon>Eucarida</taxon>
        <taxon>Euphausiacea</taxon>
        <taxon>Euphausiidae</taxon>
        <taxon>Meganyctiphanes</taxon>
    </lineage>
</organism>
<dbReference type="InterPro" id="IPR036880">
    <property type="entry name" value="Kunitz_BPTI_sf"/>
</dbReference>
<dbReference type="SMART" id="SM00131">
    <property type="entry name" value="KU"/>
    <property type="match status" value="2"/>
</dbReference>
<feature type="site" description="Reactive bond" evidence="9">
    <location>
        <begin position="169"/>
        <end position="170"/>
    </location>
</feature>
<evidence type="ECO:0000256" key="3">
    <source>
        <dbReference type="ARBA" id="ARBA00022690"/>
    </source>
</evidence>
<dbReference type="EMBL" id="CAXKWB010021519">
    <property type="protein sequence ID" value="CAL4123243.1"/>
    <property type="molecule type" value="Genomic_DNA"/>
</dbReference>
<dbReference type="PROSITE" id="PS51446">
    <property type="entry name" value="PACIFASTIN"/>
    <property type="match status" value="8"/>
</dbReference>
<dbReference type="Gene3D" id="4.10.410.10">
    <property type="entry name" value="Pancreatic trypsin inhibitor Kunitz domain"/>
    <property type="match status" value="2"/>
</dbReference>
<dbReference type="PROSITE" id="PS00280">
    <property type="entry name" value="BPTI_KUNITZ_1"/>
    <property type="match status" value="1"/>
</dbReference>
<dbReference type="CDD" id="cd00109">
    <property type="entry name" value="Kunitz-type"/>
    <property type="match status" value="1"/>
</dbReference>
<evidence type="ECO:0000313" key="13">
    <source>
        <dbReference type="Proteomes" id="UP001497623"/>
    </source>
</evidence>
<evidence type="ECO:0000256" key="4">
    <source>
        <dbReference type="ARBA" id="ARBA00022737"/>
    </source>
</evidence>
<dbReference type="PANTHER" id="PTHR46676:SF1">
    <property type="entry name" value="PROTEIN AMBP"/>
    <property type="match status" value="1"/>
</dbReference>
<gene>
    <name evidence="12" type="ORF">MNOR_LOCUS23909</name>
</gene>
<evidence type="ECO:0000313" key="12">
    <source>
        <dbReference type="EMBL" id="CAL4123243.1"/>
    </source>
</evidence>
<dbReference type="PRINTS" id="PR00759">
    <property type="entry name" value="BASICPTASE"/>
</dbReference>
<protein>
    <submittedName>
        <fullName evidence="12">Uncharacterized protein</fullName>
    </submittedName>
</protein>
<feature type="domain" description="Pacifastin" evidence="11">
    <location>
        <begin position="324"/>
        <end position="357"/>
    </location>
</feature>
<evidence type="ECO:0000259" key="10">
    <source>
        <dbReference type="PROSITE" id="PS50279"/>
    </source>
</evidence>
<dbReference type="Pfam" id="PF00014">
    <property type="entry name" value="Kunitz_BPTI"/>
    <property type="match status" value="2"/>
</dbReference>
<feature type="disulfide bond" evidence="9">
    <location>
        <begin position="367"/>
        <end position="382"/>
    </location>
</feature>
<dbReference type="GO" id="GO:0004867">
    <property type="term" value="F:serine-type endopeptidase inhibitor activity"/>
    <property type="evidence" value="ECO:0007669"/>
    <property type="project" value="UniProtKB-UniRule"/>
</dbReference>
<evidence type="ECO:0000256" key="8">
    <source>
        <dbReference type="ARBA" id="ARBA00029459"/>
    </source>
</evidence>
<dbReference type="InterPro" id="IPR036201">
    <property type="entry name" value="Pacifastin_dom_sf"/>
</dbReference>
<feature type="disulfide bond" evidence="9">
    <location>
        <begin position="98"/>
        <end position="113"/>
    </location>
</feature>
<keyword evidence="3 9" id="KW-0646">Protease inhibitor</keyword>
<dbReference type="PANTHER" id="PTHR46676">
    <property type="entry name" value="PROTEIN AMBP"/>
    <property type="match status" value="1"/>
</dbReference>
<dbReference type="InterPro" id="IPR020901">
    <property type="entry name" value="Prtase_inh_Kunz-CS"/>
</dbReference>
<evidence type="ECO:0000256" key="6">
    <source>
        <dbReference type="ARBA" id="ARBA00023157"/>
    </source>
</evidence>